<evidence type="ECO:0000256" key="1">
    <source>
        <dbReference type="SAM" id="MobiDB-lite"/>
    </source>
</evidence>
<keyword evidence="2" id="KW-0472">Membrane</keyword>
<dbReference type="EMBL" id="JAGKQM010000013">
    <property type="protein sequence ID" value="KAH0893237.1"/>
    <property type="molecule type" value="Genomic_DNA"/>
</dbReference>
<keyword evidence="2" id="KW-1133">Transmembrane helix</keyword>
<feature type="compositionally biased region" description="Basic and acidic residues" evidence="1">
    <location>
        <begin position="65"/>
        <end position="80"/>
    </location>
</feature>
<evidence type="ECO:0000313" key="4">
    <source>
        <dbReference type="Proteomes" id="UP000824890"/>
    </source>
</evidence>
<feature type="region of interest" description="Disordered" evidence="1">
    <location>
        <begin position="39"/>
        <end position="108"/>
    </location>
</feature>
<keyword evidence="2" id="KW-0812">Transmembrane</keyword>
<reference evidence="3 4" key="1">
    <citation type="submission" date="2021-05" db="EMBL/GenBank/DDBJ databases">
        <title>Genome Assembly of Synthetic Allotetraploid Brassica napus Reveals Homoeologous Exchanges between Subgenomes.</title>
        <authorList>
            <person name="Davis J.T."/>
        </authorList>
    </citation>
    <scope>NUCLEOTIDE SEQUENCE [LARGE SCALE GENOMIC DNA]</scope>
    <source>
        <strain evidence="4">cv. Da-Ae</strain>
        <tissue evidence="3">Seedling</tissue>
    </source>
</reference>
<feature type="non-terminal residue" evidence="3">
    <location>
        <position position="1"/>
    </location>
</feature>
<keyword evidence="4" id="KW-1185">Reference proteome</keyword>
<feature type="compositionally biased region" description="Polar residues" evidence="1">
    <location>
        <begin position="48"/>
        <end position="64"/>
    </location>
</feature>
<comment type="caution">
    <text evidence="3">The sequence shown here is derived from an EMBL/GenBank/DDBJ whole genome shotgun (WGS) entry which is preliminary data.</text>
</comment>
<dbReference type="Proteomes" id="UP000824890">
    <property type="component" value="Unassembled WGS sequence"/>
</dbReference>
<organism evidence="3 4">
    <name type="scientific">Brassica napus</name>
    <name type="common">Rape</name>
    <dbReference type="NCBI Taxonomy" id="3708"/>
    <lineage>
        <taxon>Eukaryota</taxon>
        <taxon>Viridiplantae</taxon>
        <taxon>Streptophyta</taxon>
        <taxon>Embryophyta</taxon>
        <taxon>Tracheophyta</taxon>
        <taxon>Spermatophyta</taxon>
        <taxon>Magnoliopsida</taxon>
        <taxon>eudicotyledons</taxon>
        <taxon>Gunneridae</taxon>
        <taxon>Pentapetalae</taxon>
        <taxon>rosids</taxon>
        <taxon>malvids</taxon>
        <taxon>Brassicales</taxon>
        <taxon>Brassicaceae</taxon>
        <taxon>Brassiceae</taxon>
        <taxon>Brassica</taxon>
    </lineage>
</organism>
<protein>
    <submittedName>
        <fullName evidence="3">Uncharacterized protein</fullName>
    </submittedName>
</protein>
<evidence type="ECO:0000256" key="2">
    <source>
        <dbReference type="SAM" id="Phobius"/>
    </source>
</evidence>
<accession>A0ABQ8AL00</accession>
<sequence>VECEASIYSKFTNLTHLVPSVSLPKGSWRMHWKTLPGFDKGRHCTKKPTYQSTRVYPTEATSSRNDIREGPLEGPRKHQDASPSSLRVLGRKSIQPPGSRTKVRPASGFQDESLSSLWVPGRKTVQPLGSRTKVHPASGIASTSHEFQKDVSLGLRILGKHAQDPPGSKKARHKAILALIVAYLRGKIAILHMAKNQWQSSTRGSTFSIQRGHYRSPQTTCPKILLRYQESTRLSLSTKTNMLNVPPTKSQGTILRRGKKLQLQHQNLKKHQAEARPTGSSMRILSFGLWVVLNLLIPLILSLAKILPLRILGSSTSIWGMRRSITLYANVPGFSI</sequence>
<proteinExistence type="predicted"/>
<evidence type="ECO:0000313" key="3">
    <source>
        <dbReference type="EMBL" id="KAH0893237.1"/>
    </source>
</evidence>
<name>A0ABQ8AL00_BRANA</name>
<feature type="transmembrane region" description="Helical" evidence="2">
    <location>
        <begin position="284"/>
        <end position="304"/>
    </location>
</feature>
<gene>
    <name evidence="3" type="ORF">HID58_055666</name>
</gene>